<comment type="function">
    <text evidence="1">Required for the transposition of the insertion element.</text>
</comment>
<accession>A0A133S4P9</accession>
<dbReference type="InterPro" id="IPR025246">
    <property type="entry name" value="IS30-like_HTH"/>
</dbReference>
<dbReference type="PATRIC" id="fig|39777.7.peg.1024"/>
<sequence length="328" mass="38898">MNHYTHFTLKEREILKHFIDIGKNQTEISILLGKNKSSISREIKRNSQNGEYIPCEAHDRYKNRRFNCKPRKKLDNPSLYECVKNLFLRHQWSPEQISSRLKFENSSFTISYNTIYREIYNGRFDEKELSHGNRGVVRKLRHRGKSRHTKNYEERRGKIQISNLITDRPAPANNRERLGDWEADTLMGQTGKACLVTLTDRKSRYLLCKKIAKKNAFLVKQAMIKLLKNQPLETITPDRGKEFSKHAEISQELNLVEFYFPFPHHPWQRGTNENTNGLLREYFPKTVDINQSDSYVEAKMKEINLRPRKCLNWKTPYEVYHSVELHLT</sequence>
<proteinExistence type="inferred from homology"/>
<evidence type="ECO:0000256" key="4">
    <source>
        <dbReference type="ARBA" id="ARBA00023125"/>
    </source>
</evidence>
<protein>
    <submittedName>
        <fullName evidence="7">Integrase core domain protein</fullName>
    </submittedName>
</protein>
<gene>
    <name evidence="7" type="ORF">HMPREF3233_01055</name>
</gene>
<dbReference type="PANTHER" id="PTHR10948">
    <property type="entry name" value="TRANSPOSASE"/>
    <property type="match status" value="1"/>
</dbReference>
<keyword evidence="5" id="KW-0233">DNA recombination</keyword>
<keyword evidence="4" id="KW-0238">DNA-binding</keyword>
<dbReference type="GO" id="GO:0006313">
    <property type="term" value="P:DNA transposition"/>
    <property type="evidence" value="ECO:0007669"/>
    <property type="project" value="InterPro"/>
</dbReference>
<evidence type="ECO:0000256" key="1">
    <source>
        <dbReference type="ARBA" id="ARBA00002190"/>
    </source>
</evidence>
<reference evidence="7 8" key="1">
    <citation type="submission" date="2016-01" db="EMBL/GenBank/DDBJ databases">
        <authorList>
            <person name="Oliw E.H."/>
        </authorList>
    </citation>
    <scope>NUCLEOTIDE SEQUENCE [LARGE SCALE GENOMIC DNA]</scope>
    <source>
        <strain evidence="7 8">CMW7756B</strain>
    </source>
</reference>
<dbReference type="InterPro" id="IPR001598">
    <property type="entry name" value="Transposase_IS30_CS"/>
</dbReference>
<dbReference type="PROSITE" id="PS50994">
    <property type="entry name" value="INTEGRASE"/>
    <property type="match status" value="1"/>
</dbReference>
<dbReference type="GO" id="GO:0005829">
    <property type="term" value="C:cytosol"/>
    <property type="evidence" value="ECO:0007669"/>
    <property type="project" value="TreeGrafter"/>
</dbReference>
<feature type="domain" description="Integrase catalytic" evidence="6">
    <location>
        <begin position="167"/>
        <end position="324"/>
    </location>
</feature>
<evidence type="ECO:0000256" key="5">
    <source>
        <dbReference type="ARBA" id="ARBA00023172"/>
    </source>
</evidence>
<dbReference type="InterPro" id="IPR051917">
    <property type="entry name" value="Transposase-Integrase"/>
</dbReference>
<dbReference type="InterPro" id="IPR053392">
    <property type="entry name" value="Transposase_IS30-like"/>
</dbReference>
<dbReference type="NCBIfam" id="NF033563">
    <property type="entry name" value="transpos_IS30"/>
    <property type="match status" value="1"/>
</dbReference>
<dbReference type="InterPro" id="IPR036397">
    <property type="entry name" value="RNaseH_sf"/>
</dbReference>
<dbReference type="Pfam" id="PF13936">
    <property type="entry name" value="HTH_38"/>
    <property type="match status" value="1"/>
</dbReference>
<evidence type="ECO:0000256" key="3">
    <source>
        <dbReference type="ARBA" id="ARBA00022578"/>
    </source>
</evidence>
<dbReference type="PROSITE" id="PS01043">
    <property type="entry name" value="TRANSPOSASE_IS30"/>
    <property type="match status" value="1"/>
</dbReference>
<dbReference type="EMBL" id="LRQT01000031">
    <property type="protein sequence ID" value="KXA64217.1"/>
    <property type="molecule type" value="Genomic_DNA"/>
</dbReference>
<comment type="similarity">
    <text evidence="2">Belongs to the transposase IS30 family.</text>
</comment>
<dbReference type="PANTHER" id="PTHR10948:SF23">
    <property type="entry name" value="TRANSPOSASE INSI FOR INSERTION SEQUENCE ELEMENT IS30A-RELATED"/>
    <property type="match status" value="1"/>
</dbReference>
<name>A0A133S4P9_9FIRM</name>
<keyword evidence="3" id="KW-0815">Transposition</keyword>
<dbReference type="InterPro" id="IPR012337">
    <property type="entry name" value="RNaseH-like_sf"/>
</dbReference>
<evidence type="ECO:0000256" key="2">
    <source>
        <dbReference type="ARBA" id="ARBA00006363"/>
    </source>
</evidence>
<dbReference type="SUPFAM" id="SSF53098">
    <property type="entry name" value="Ribonuclease H-like"/>
    <property type="match status" value="1"/>
</dbReference>
<dbReference type="RefSeq" id="WP_009661874.1">
    <property type="nucleotide sequence ID" value="NZ_CABFMO010000045.1"/>
</dbReference>
<dbReference type="AlphaFoldDB" id="A0A133S4P9"/>
<dbReference type="GO" id="GO:0004803">
    <property type="term" value="F:transposase activity"/>
    <property type="evidence" value="ECO:0007669"/>
    <property type="project" value="InterPro"/>
</dbReference>
<evidence type="ECO:0000313" key="7">
    <source>
        <dbReference type="EMBL" id="KXA64217.1"/>
    </source>
</evidence>
<dbReference type="Proteomes" id="UP000070226">
    <property type="component" value="Unassembled WGS sequence"/>
</dbReference>
<organism evidence="7">
    <name type="scientific">Veillonella atypica</name>
    <dbReference type="NCBI Taxonomy" id="39777"/>
    <lineage>
        <taxon>Bacteria</taxon>
        <taxon>Bacillati</taxon>
        <taxon>Bacillota</taxon>
        <taxon>Negativicutes</taxon>
        <taxon>Veillonellales</taxon>
        <taxon>Veillonellaceae</taxon>
        <taxon>Veillonella</taxon>
    </lineage>
</organism>
<evidence type="ECO:0000259" key="6">
    <source>
        <dbReference type="PROSITE" id="PS50994"/>
    </source>
</evidence>
<dbReference type="InterPro" id="IPR001584">
    <property type="entry name" value="Integrase_cat-core"/>
</dbReference>
<evidence type="ECO:0000313" key="8">
    <source>
        <dbReference type="Proteomes" id="UP000070226"/>
    </source>
</evidence>
<comment type="caution">
    <text evidence="7">The sequence shown here is derived from an EMBL/GenBank/DDBJ whole genome shotgun (WGS) entry which is preliminary data.</text>
</comment>
<dbReference type="Gene3D" id="3.30.420.10">
    <property type="entry name" value="Ribonuclease H-like superfamily/Ribonuclease H"/>
    <property type="match status" value="1"/>
</dbReference>
<dbReference type="GO" id="GO:0003677">
    <property type="term" value="F:DNA binding"/>
    <property type="evidence" value="ECO:0007669"/>
    <property type="project" value="UniProtKB-KW"/>
</dbReference>
<dbReference type="GO" id="GO:0015074">
    <property type="term" value="P:DNA integration"/>
    <property type="evidence" value="ECO:0007669"/>
    <property type="project" value="InterPro"/>
</dbReference>